<dbReference type="PANTHER" id="PTHR43080:SF2">
    <property type="entry name" value="CBS DOMAIN-CONTAINING PROTEIN"/>
    <property type="match status" value="1"/>
</dbReference>
<dbReference type="PROSITE" id="PS51371">
    <property type="entry name" value="CBS"/>
    <property type="match status" value="2"/>
</dbReference>
<evidence type="ECO:0000259" key="3">
    <source>
        <dbReference type="PROSITE" id="PS51371"/>
    </source>
</evidence>
<sequence length="151" mass="16949">MKECLMKTVAQILKTKQNQTVYTIAPDAKVFDAIKMMSDKSVGALLVTVQGKIVGIVTERDYARKMILKGRSSTDTSVSDIMTSSVMYVRLDDTNEQCMALMTENRLRHLPILDDDKLVGIISIGDLVKDIISEQQFIIQQLEHYIMGHPA</sequence>
<keyword evidence="5" id="KW-1185">Reference proteome</keyword>
<keyword evidence="4" id="KW-0560">Oxidoreductase</keyword>
<reference evidence="4 5" key="3">
    <citation type="journal article" date="2008" name="FEMS Microbiol. Ecol.">
        <title>Identification and characterization of genes underlying chitinolysis in Collimonas fungivorans Ter331.</title>
        <authorList>
            <person name="Fritsche K."/>
            <person name="de Boer W."/>
            <person name="Gerards S."/>
            <person name="van den Berg M."/>
            <person name="van Veen J.A."/>
            <person name="Leveau J.H."/>
        </authorList>
    </citation>
    <scope>NUCLEOTIDE SEQUENCE [LARGE SCALE GENOMIC DNA]</scope>
    <source>
        <strain evidence="4 5">Ter331</strain>
    </source>
</reference>
<dbReference type="Pfam" id="PF00571">
    <property type="entry name" value="CBS"/>
    <property type="match status" value="2"/>
</dbReference>
<dbReference type="SMART" id="SM00116">
    <property type="entry name" value="CBS"/>
    <property type="match status" value="2"/>
</dbReference>
<dbReference type="STRING" id="1005048.CFU_1982"/>
<dbReference type="InterPro" id="IPR046342">
    <property type="entry name" value="CBS_dom_sf"/>
</dbReference>
<dbReference type="InterPro" id="IPR000644">
    <property type="entry name" value="CBS_dom"/>
</dbReference>
<dbReference type="HOGENOM" id="CLU_040681_3_2_4"/>
<dbReference type="InterPro" id="IPR044725">
    <property type="entry name" value="CBSX3_CBS_dom"/>
</dbReference>
<keyword evidence="1 2" id="KW-0129">CBS domain</keyword>
<proteinExistence type="predicted"/>
<evidence type="ECO:0000313" key="5">
    <source>
        <dbReference type="Proteomes" id="UP000008392"/>
    </source>
</evidence>
<dbReference type="SUPFAM" id="SSF54631">
    <property type="entry name" value="CBS-domain pair"/>
    <property type="match status" value="1"/>
</dbReference>
<evidence type="ECO:0000256" key="1">
    <source>
        <dbReference type="ARBA" id="ARBA00023122"/>
    </source>
</evidence>
<dbReference type="PANTHER" id="PTHR43080">
    <property type="entry name" value="CBS DOMAIN-CONTAINING PROTEIN CBSX3, MITOCHONDRIAL"/>
    <property type="match status" value="1"/>
</dbReference>
<dbReference type="InterPro" id="IPR051257">
    <property type="entry name" value="Diverse_CBS-Domain"/>
</dbReference>
<dbReference type="EMBL" id="CP002745">
    <property type="protein sequence ID" value="AEK61813.1"/>
    <property type="molecule type" value="Genomic_DNA"/>
</dbReference>
<dbReference type="Gene3D" id="3.10.580.10">
    <property type="entry name" value="CBS-domain"/>
    <property type="match status" value="1"/>
</dbReference>
<reference evidence="4 5" key="1">
    <citation type="journal article" date="2004" name="Environ. Microbiol.">
        <title>Phylogeny-function analysis of (meta)genomic libraries: screening for expression of ribosomal RNA genes by large-insert library fluorescent in situ hybridization (LIL-FISH).</title>
        <authorList>
            <person name="Leveau J.H."/>
            <person name="Gerards S."/>
            <person name="de Boer W."/>
            <person name="van Veen J.A."/>
        </authorList>
    </citation>
    <scope>NUCLEOTIDE SEQUENCE [LARGE SCALE GENOMIC DNA]</scope>
    <source>
        <strain evidence="4 5">Ter331</strain>
    </source>
</reference>
<dbReference type="KEGG" id="cfu:CFU_1982"/>
<reference evidence="4 5" key="5">
    <citation type="journal article" date="2011" name="ISME J.">
        <title>Dual transcriptional profiling of a bacterial/fungal confrontation: Collimonas fungivorans versus Aspergillus niger.</title>
        <authorList>
            <person name="Mela F."/>
            <person name="Fritsche K."/>
            <person name="de Boer W."/>
            <person name="van Veen J.A."/>
            <person name="de Graaff L.H."/>
            <person name="van den Berg M."/>
            <person name="Leveau J.H."/>
        </authorList>
    </citation>
    <scope>NUCLEOTIDE SEQUENCE [LARGE SCALE GENOMIC DNA]</scope>
    <source>
        <strain evidence="4 5">Ter331</strain>
    </source>
</reference>
<name>G0A8V0_COLFT</name>
<dbReference type="GO" id="GO:0003938">
    <property type="term" value="F:IMP dehydrogenase activity"/>
    <property type="evidence" value="ECO:0007669"/>
    <property type="project" value="UniProtKB-EC"/>
</dbReference>
<reference evidence="4 5" key="4">
    <citation type="journal article" date="2010" name="Environ. Microbiol.">
        <title>The bacterial genus Collimonas: mycophagy, weathering and other adaptive solutions to life in oligotrophic soil environments.</title>
        <authorList>
            <person name="Leveau J.H."/>
            <person name="Uroz S."/>
            <person name="de Boer W."/>
        </authorList>
    </citation>
    <scope>NUCLEOTIDE SEQUENCE [LARGE SCALE GENOMIC DNA]</scope>
    <source>
        <strain evidence="4 5">Ter331</strain>
    </source>
</reference>
<dbReference type="CDD" id="cd04623">
    <property type="entry name" value="CBS_pair_bac_euk"/>
    <property type="match status" value="1"/>
</dbReference>
<protein>
    <submittedName>
        <fullName evidence="4">Putative signal-transduction protein with CBS domains</fullName>
        <ecNumber evidence="4">1.1.1.205</ecNumber>
    </submittedName>
</protein>
<feature type="domain" description="CBS" evidence="3">
    <location>
        <begin position="82"/>
        <end position="137"/>
    </location>
</feature>
<gene>
    <name evidence="4" type="ordered locus">CFU_1982</name>
</gene>
<dbReference type="AlphaFoldDB" id="G0A8V0"/>
<dbReference type="EC" id="1.1.1.205" evidence="4"/>
<evidence type="ECO:0000313" key="4">
    <source>
        <dbReference type="EMBL" id="AEK61813.1"/>
    </source>
</evidence>
<organism evidence="4 5">
    <name type="scientific">Collimonas fungivorans (strain Ter331)</name>
    <dbReference type="NCBI Taxonomy" id="1005048"/>
    <lineage>
        <taxon>Bacteria</taxon>
        <taxon>Pseudomonadati</taxon>
        <taxon>Pseudomonadota</taxon>
        <taxon>Betaproteobacteria</taxon>
        <taxon>Burkholderiales</taxon>
        <taxon>Oxalobacteraceae</taxon>
        <taxon>Collimonas</taxon>
    </lineage>
</organism>
<dbReference type="Proteomes" id="UP000008392">
    <property type="component" value="Chromosome"/>
</dbReference>
<accession>G0A8V0</accession>
<evidence type="ECO:0000256" key="2">
    <source>
        <dbReference type="PROSITE-ProRule" id="PRU00703"/>
    </source>
</evidence>
<reference evidence="5" key="6">
    <citation type="submission" date="2011-05" db="EMBL/GenBank/DDBJ databases">
        <title>Complete sequence of Collimonas fungivorans Ter331.</title>
        <authorList>
            <person name="Leveau J.H."/>
        </authorList>
    </citation>
    <scope>NUCLEOTIDE SEQUENCE [LARGE SCALE GENOMIC DNA]</scope>
    <source>
        <strain evidence="5">Ter331</strain>
    </source>
</reference>
<feature type="domain" description="CBS" evidence="3">
    <location>
        <begin position="17"/>
        <end position="73"/>
    </location>
</feature>
<reference evidence="4 5" key="2">
    <citation type="journal article" date="2006" name="J. Microbiol. Methods">
        <title>Genomic flank-sequencing of plasposon insertion sites for rapid identification of functional genes.</title>
        <authorList>
            <person name="Leveau J.H."/>
            <person name="Gerards S."/>
            <person name="Fritsche K."/>
            <person name="Zondag G."/>
            <person name="van Veen J.A."/>
        </authorList>
    </citation>
    <scope>NUCLEOTIDE SEQUENCE [LARGE SCALE GENOMIC DNA]</scope>
    <source>
        <strain evidence="4 5">Ter331</strain>
    </source>
</reference>
<dbReference type="eggNOG" id="COG2905">
    <property type="taxonomic scope" value="Bacteria"/>
</dbReference>